<proteinExistence type="predicted"/>
<dbReference type="AlphaFoldDB" id="A0A0F9RDF8"/>
<accession>A0A0F9RDF8</accession>
<protein>
    <submittedName>
        <fullName evidence="1">Uncharacterized protein</fullName>
    </submittedName>
</protein>
<comment type="caution">
    <text evidence="1">The sequence shown here is derived from an EMBL/GenBank/DDBJ whole genome shotgun (WGS) entry which is preliminary data.</text>
</comment>
<dbReference type="EMBL" id="LAZR01003728">
    <property type="protein sequence ID" value="KKN15278.1"/>
    <property type="molecule type" value="Genomic_DNA"/>
</dbReference>
<name>A0A0F9RDF8_9ZZZZ</name>
<evidence type="ECO:0000313" key="1">
    <source>
        <dbReference type="EMBL" id="KKN15278.1"/>
    </source>
</evidence>
<organism evidence="1">
    <name type="scientific">marine sediment metagenome</name>
    <dbReference type="NCBI Taxonomy" id="412755"/>
    <lineage>
        <taxon>unclassified sequences</taxon>
        <taxon>metagenomes</taxon>
        <taxon>ecological metagenomes</taxon>
    </lineage>
</organism>
<sequence length="129" mass="15392">MKKISYINRLIKHKDFTTKILVYFSTKTYGDDYDPYEDNYTYTNLNPLSIKCYITEISPEALVWKQYGLKEIGAKEILCEAKYAEWFRIANKIEIDNDVYEVYKESVGNRVIIQKRPYNLIRVVLQKKN</sequence>
<reference evidence="1" key="1">
    <citation type="journal article" date="2015" name="Nature">
        <title>Complex archaea that bridge the gap between prokaryotes and eukaryotes.</title>
        <authorList>
            <person name="Spang A."/>
            <person name="Saw J.H."/>
            <person name="Jorgensen S.L."/>
            <person name="Zaremba-Niedzwiedzka K."/>
            <person name="Martijn J."/>
            <person name="Lind A.E."/>
            <person name="van Eijk R."/>
            <person name="Schleper C."/>
            <person name="Guy L."/>
            <person name="Ettema T.J."/>
        </authorList>
    </citation>
    <scope>NUCLEOTIDE SEQUENCE</scope>
</reference>
<gene>
    <name evidence="1" type="ORF">LCGC14_0987650</name>
</gene>